<dbReference type="SUPFAM" id="SSF56784">
    <property type="entry name" value="HAD-like"/>
    <property type="match status" value="1"/>
</dbReference>
<accession>A0A6J4QCX0</accession>
<reference evidence="1" key="1">
    <citation type="submission" date="2020-02" db="EMBL/GenBank/DDBJ databases">
        <authorList>
            <person name="Meier V. D."/>
        </authorList>
    </citation>
    <scope>NUCLEOTIDE SEQUENCE</scope>
    <source>
        <strain evidence="1">AVDCRST_MAG80</strain>
    </source>
</reference>
<sequence>MNVFFDVLQGTLVCGATPRPHAREVFAELAGAGHDVYLWSSAGAGYASSAAELLGVEDLVFGCYSKFAPPPVTVDYAVDDHPDIVDRYGGYAIAPFDGDPEDRELWKVAERLE</sequence>
<dbReference type="EMBL" id="CADCVC010000085">
    <property type="protein sequence ID" value="CAA9437180.1"/>
    <property type="molecule type" value="Genomic_DNA"/>
</dbReference>
<dbReference type="InterPro" id="IPR036412">
    <property type="entry name" value="HAD-like_sf"/>
</dbReference>
<gene>
    <name evidence="1" type="ORF">AVDCRST_MAG80-999</name>
</gene>
<proteinExistence type="predicted"/>
<protein>
    <submittedName>
        <fullName evidence="1">Uncharacterized protein</fullName>
    </submittedName>
</protein>
<dbReference type="AlphaFoldDB" id="A0A6J4QCX0"/>
<name>A0A6J4QCX0_9ACTN</name>
<organism evidence="1">
    <name type="scientific">uncultured Rubrobacteraceae bacterium</name>
    <dbReference type="NCBI Taxonomy" id="349277"/>
    <lineage>
        <taxon>Bacteria</taxon>
        <taxon>Bacillati</taxon>
        <taxon>Actinomycetota</taxon>
        <taxon>Rubrobacteria</taxon>
        <taxon>Rubrobacterales</taxon>
        <taxon>Rubrobacteraceae</taxon>
        <taxon>environmental samples</taxon>
    </lineage>
</organism>
<evidence type="ECO:0000313" key="1">
    <source>
        <dbReference type="EMBL" id="CAA9437180.1"/>
    </source>
</evidence>